<comment type="similarity">
    <text evidence="1 7">Belongs to the dwarfin/SMAD family.</text>
</comment>
<dbReference type="SMART" id="SM00524">
    <property type="entry name" value="DWB"/>
    <property type="match status" value="1"/>
</dbReference>
<organism evidence="10">
    <name type="scientific">Mnemiopsis leidyi</name>
    <name type="common">Sea walnut</name>
    <name type="synonym">Warty comb jellyfish</name>
    <dbReference type="NCBI Taxonomy" id="27923"/>
    <lineage>
        <taxon>Eukaryota</taxon>
        <taxon>Metazoa</taxon>
        <taxon>Ctenophora</taxon>
        <taxon>Tentaculata</taxon>
        <taxon>Lobata</taxon>
        <taxon>Bolinopsidae</taxon>
        <taxon>Mnemiopsis</taxon>
    </lineage>
</organism>
<evidence type="ECO:0000256" key="6">
    <source>
        <dbReference type="ARBA" id="ARBA00023242"/>
    </source>
</evidence>
<dbReference type="GO" id="GO:0009653">
    <property type="term" value="P:anatomical structure morphogenesis"/>
    <property type="evidence" value="ECO:0007669"/>
    <property type="project" value="TreeGrafter"/>
</dbReference>
<evidence type="ECO:0000256" key="5">
    <source>
        <dbReference type="ARBA" id="ARBA00023163"/>
    </source>
</evidence>
<dbReference type="InterPro" id="IPR013790">
    <property type="entry name" value="Dwarfin"/>
</dbReference>
<dbReference type="Gene3D" id="3.90.520.10">
    <property type="entry name" value="SMAD MH1 domain"/>
    <property type="match status" value="1"/>
</dbReference>
<keyword evidence="5 7" id="KW-0804">Transcription</keyword>
<evidence type="ECO:0000256" key="3">
    <source>
        <dbReference type="ARBA" id="ARBA00022833"/>
    </source>
</evidence>
<dbReference type="GO" id="GO:0005737">
    <property type="term" value="C:cytoplasm"/>
    <property type="evidence" value="ECO:0007669"/>
    <property type="project" value="UniProtKB-SubCell"/>
</dbReference>
<accession>G5CTL7</accession>
<dbReference type="SMART" id="SM00523">
    <property type="entry name" value="DWA"/>
    <property type="match status" value="1"/>
</dbReference>
<dbReference type="Pfam" id="PF03166">
    <property type="entry name" value="MH2"/>
    <property type="match status" value="1"/>
</dbReference>
<dbReference type="InterPro" id="IPR017855">
    <property type="entry name" value="SMAD-like_dom_sf"/>
</dbReference>
<dbReference type="PANTHER" id="PTHR13703">
    <property type="entry name" value="SMAD"/>
    <property type="match status" value="1"/>
</dbReference>
<dbReference type="InterPro" id="IPR036578">
    <property type="entry name" value="SMAD_MH1_sf"/>
</dbReference>
<dbReference type="InterPro" id="IPR008984">
    <property type="entry name" value="SMAD_FHA_dom_sf"/>
</dbReference>
<dbReference type="InterPro" id="IPR003619">
    <property type="entry name" value="MAD_homology1_Dwarfin-type"/>
</dbReference>
<evidence type="ECO:0000256" key="4">
    <source>
        <dbReference type="ARBA" id="ARBA00023015"/>
    </source>
</evidence>
<evidence type="ECO:0000256" key="2">
    <source>
        <dbReference type="ARBA" id="ARBA00022723"/>
    </source>
</evidence>
<keyword evidence="4 7" id="KW-0805">Transcription regulation</keyword>
<evidence type="ECO:0000256" key="1">
    <source>
        <dbReference type="ARBA" id="ARBA00005545"/>
    </source>
</evidence>
<dbReference type="GO" id="GO:0030154">
    <property type="term" value="P:cell differentiation"/>
    <property type="evidence" value="ECO:0007669"/>
    <property type="project" value="TreeGrafter"/>
</dbReference>
<dbReference type="GO" id="GO:0000978">
    <property type="term" value="F:RNA polymerase II cis-regulatory region sequence-specific DNA binding"/>
    <property type="evidence" value="ECO:0007669"/>
    <property type="project" value="TreeGrafter"/>
</dbReference>
<feature type="domain" description="MH1" evidence="8">
    <location>
        <begin position="8"/>
        <end position="132"/>
    </location>
</feature>
<evidence type="ECO:0000259" key="8">
    <source>
        <dbReference type="PROSITE" id="PS51075"/>
    </source>
</evidence>
<dbReference type="GO" id="GO:0060395">
    <property type="term" value="P:SMAD protein signal transduction"/>
    <property type="evidence" value="ECO:0007669"/>
    <property type="project" value="TreeGrafter"/>
</dbReference>
<keyword evidence="7" id="KW-0963">Cytoplasm</keyword>
<evidence type="ECO:0000259" key="9">
    <source>
        <dbReference type="PROSITE" id="PS51076"/>
    </source>
</evidence>
<keyword evidence="6 7" id="KW-0539">Nucleus</keyword>
<proteinExistence type="evidence at transcript level"/>
<dbReference type="GO" id="GO:0070411">
    <property type="term" value="F:I-SMAD binding"/>
    <property type="evidence" value="ECO:0007669"/>
    <property type="project" value="TreeGrafter"/>
</dbReference>
<name>G5CTL7_MNELE</name>
<evidence type="ECO:0000313" key="10">
    <source>
        <dbReference type="EMBL" id="AEP16394.1"/>
    </source>
</evidence>
<dbReference type="HOGENOM" id="CLU_026736_0_2_1"/>
<keyword evidence="2" id="KW-0479">Metal-binding</keyword>
<feature type="domain" description="MH2" evidence="9">
    <location>
        <begin position="204"/>
        <end position="400"/>
    </location>
</feature>
<reference evidence="10" key="1">
    <citation type="journal article" date="2011" name="PLoS ONE">
        <title>Evolution of the TGF-beta Signaling Pathway and Its Potential Role in the Ctenophore, Mnemiopsis leidyi.</title>
        <authorList>
            <person name="Pang K."/>
            <person name="Ryan J.F."/>
            <person name="Baxevanis A.D."/>
            <person name="Martindale M.Q."/>
        </authorList>
    </citation>
    <scope>NUCLEOTIDE SEQUENCE</scope>
</reference>
<dbReference type="PROSITE" id="PS51075">
    <property type="entry name" value="MH1"/>
    <property type="match status" value="1"/>
</dbReference>
<comment type="subcellular location">
    <subcellularLocation>
        <location evidence="7">Cytoplasm</location>
    </subcellularLocation>
    <subcellularLocation>
        <location evidence="7">Nucleus</location>
    </subcellularLocation>
</comment>
<dbReference type="GO" id="GO:0046872">
    <property type="term" value="F:metal ion binding"/>
    <property type="evidence" value="ECO:0007669"/>
    <property type="project" value="UniProtKB-KW"/>
</dbReference>
<dbReference type="OMA" id="YHATETP"/>
<keyword evidence="3" id="KW-0862">Zinc</keyword>
<dbReference type="InterPro" id="IPR001132">
    <property type="entry name" value="SMAD_dom_Dwarfin-type"/>
</dbReference>
<dbReference type="AlphaFoldDB" id="G5CTL7"/>
<dbReference type="SUPFAM" id="SSF56366">
    <property type="entry name" value="SMAD MH1 domain"/>
    <property type="match status" value="1"/>
</dbReference>
<dbReference type="Pfam" id="PF03165">
    <property type="entry name" value="MH1"/>
    <property type="match status" value="1"/>
</dbReference>
<dbReference type="PROSITE" id="PS51076">
    <property type="entry name" value="MH2"/>
    <property type="match status" value="1"/>
</dbReference>
<sequence length="400" mass="45846">MFSYSQSPTTKKLLGWKQGDEEEKWASKAVEALEKKLKKKKGMLEELERALSCPNIRTECVTIPRSLDGRLQVSHRKGLPHVIYCRVWRWPDLQTHHELKSVDYCKFGFAEKNKEVCINPYHYIRVETPILPPVLVPRYPNSQGLNDRLNQWQPTPDPPVPYNQTLSPNTDFNLQLPSPLNSPIAVCPGSSDHVSIPFREPAHWAKVTYYELNTRVGEPFTALSQHSQIIIDGFTDPGMNKDRYCIGLLSNVARNPMIEATRKHINRGVKLTKVNGEVHAECLSDSAIFVQSRNCNRERGFHPSTVCKLPPGYKLRIFNYSDFYRLLQDNVHNGFEAVYDLTKHCSIRLSFVKGWGAEYHRQDITSTPCWVEIHLNGPYMWLDDVLKQMGTPNDVISSVS</sequence>
<evidence type="ECO:0000256" key="7">
    <source>
        <dbReference type="RuleBase" id="RU361195"/>
    </source>
</evidence>
<protein>
    <recommendedName>
        <fullName evidence="7">Mothers against decapentaplegic homolog</fullName>
        <shortName evidence="7">MAD homolog</shortName>
        <shortName evidence="7">Mothers against DPP homolog</shortName>
    </recommendedName>
    <alternativeName>
        <fullName evidence="7">SMAD family member</fullName>
    </alternativeName>
</protein>
<dbReference type="GO" id="GO:0071144">
    <property type="term" value="C:heteromeric SMAD protein complex"/>
    <property type="evidence" value="ECO:0007669"/>
    <property type="project" value="TreeGrafter"/>
</dbReference>
<dbReference type="GO" id="GO:0030509">
    <property type="term" value="P:BMP signaling pathway"/>
    <property type="evidence" value="ECO:0007669"/>
    <property type="project" value="TreeGrafter"/>
</dbReference>
<dbReference type="GO" id="GO:0000981">
    <property type="term" value="F:DNA-binding transcription factor activity, RNA polymerase II-specific"/>
    <property type="evidence" value="ECO:0007669"/>
    <property type="project" value="TreeGrafter"/>
</dbReference>
<dbReference type="FunFam" id="3.90.520.10:FF:000001">
    <property type="entry name" value="Mothers against decapentaplegic homolog"/>
    <property type="match status" value="1"/>
</dbReference>
<dbReference type="SUPFAM" id="SSF49879">
    <property type="entry name" value="SMAD/FHA domain"/>
    <property type="match status" value="1"/>
</dbReference>
<dbReference type="Gene3D" id="2.60.200.10">
    <property type="match status" value="1"/>
</dbReference>
<dbReference type="EMBL" id="JN380192">
    <property type="protein sequence ID" value="AEP16394.1"/>
    <property type="molecule type" value="mRNA"/>
</dbReference>
<dbReference type="InterPro" id="IPR013019">
    <property type="entry name" value="MAD_homology_MH1"/>
</dbReference>